<dbReference type="SUPFAM" id="SSF51182">
    <property type="entry name" value="RmlC-like cupins"/>
    <property type="match status" value="1"/>
</dbReference>
<name>A0A834I1J5_RHYFE</name>
<evidence type="ECO:0000256" key="10">
    <source>
        <dbReference type="ARBA" id="ARBA00023167"/>
    </source>
</evidence>
<dbReference type="Gene3D" id="2.60.120.10">
    <property type="entry name" value="Jelly Rolls"/>
    <property type="match status" value="1"/>
</dbReference>
<dbReference type="PANTHER" id="PTHR23418">
    <property type="entry name" value="ACIREDUCTONE DIOXYGENASE"/>
    <property type="match status" value="1"/>
</dbReference>
<dbReference type="GO" id="GO:0016151">
    <property type="term" value="F:nickel cation binding"/>
    <property type="evidence" value="ECO:0007669"/>
    <property type="project" value="UniProtKB-UniRule"/>
</dbReference>
<feature type="binding site" evidence="12">
    <location>
        <position position="91"/>
    </location>
    <ligand>
        <name>Fe(2+)</name>
        <dbReference type="ChEBI" id="CHEBI:29033"/>
        <note>for iron-dependent acireductone dioxygenase activity</note>
    </ligand>
</feature>
<dbReference type="EC" id="1.13.11.54" evidence="12"/>
<proteinExistence type="inferred from homology"/>
<evidence type="ECO:0000256" key="1">
    <source>
        <dbReference type="ARBA" id="ARBA00000428"/>
    </source>
</evidence>
<sequence length="185" mass="21941">MVQAWYMNEEPYDKREEHHKNPPKFVPLDDLFKLTGVEYYKLDINNLKSDETLENIKKERGYTYEDQITISPEHLPNYEEKLKIFYSEHIHTDEEIRLCVEGSGYFDVRDKNDSWIRVLVVPGDLLIVPAGIYHRFTLDTKNYIIARRFFVGEPVWTPYNRPADDMAARKEYVEKLNGGTFTKVN</sequence>
<feature type="binding site" evidence="12">
    <location>
        <position position="89"/>
    </location>
    <ligand>
        <name>Fe(2+)</name>
        <dbReference type="ChEBI" id="CHEBI:29033"/>
        <note>for iron-dependent acireductone dioxygenase activity</note>
    </ligand>
</feature>
<keyword evidence="5 12" id="KW-0028">Amino-acid biosynthesis</keyword>
<keyword evidence="7 12" id="KW-0223">Dioxygenase</keyword>
<dbReference type="AlphaFoldDB" id="A0A834I1J5"/>
<evidence type="ECO:0000256" key="11">
    <source>
        <dbReference type="ARBA" id="ARBA00023242"/>
    </source>
</evidence>
<dbReference type="OrthoDB" id="1867259at2759"/>
<dbReference type="UniPathway" id="UPA00904">
    <property type="reaction ID" value="UER00878"/>
</dbReference>
<dbReference type="GO" id="GO:0005737">
    <property type="term" value="C:cytoplasm"/>
    <property type="evidence" value="ECO:0007669"/>
    <property type="project" value="UniProtKB-SubCell"/>
</dbReference>
<dbReference type="InterPro" id="IPR011051">
    <property type="entry name" value="RmlC_Cupin_sf"/>
</dbReference>
<organism evidence="13 14">
    <name type="scientific">Rhynchophorus ferrugineus</name>
    <name type="common">Red palm weevil</name>
    <name type="synonym">Curculio ferrugineus</name>
    <dbReference type="NCBI Taxonomy" id="354439"/>
    <lineage>
        <taxon>Eukaryota</taxon>
        <taxon>Metazoa</taxon>
        <taxon>Ecdysozoa</taxon>
        <taxon>Arthropoda</taxon>
        <taxon>Hexapoda</taxon>
        <taxon>Insecta</taxon>
        <taxon>Pterygota</taxon>
        <taxon>Neoptera</taxon>
        <taxon>Endopterygota</taxon>
        <taxon>Coleoptera</taxon>
        <taxon>Polyphaga</taxon>
        <taxon>Cucujiformia</taxon>
        <taxon>Curculionidae</taxon>
        <taxon>Dryophthorinae</taxon>
        <taxon>Rhynchophorus</taxon>
    </lineage>
</organism>
<accession>A0A834I1J5</accession>
<dbReference type="Pfam" id="PF03079">
    <property type="entry name" value="ARD"/>
    <property type="match status" value="1"/>
</dbReference>
<feature type="binding site" evidence="12">
    <location>
        <position position="134"/>
    </location>
    <ligand>
        <name>Ni(2+)</name>
        <dbReference type="ChEBI" id="CHEBI:49786"/>
        <note>for nickel-dependent acireductone dioxygenase activity</note>
    </ligand>
</feature>
<dbReference type="GO" id="GO:0019509">
    <property type="term" value="P:L-methionine salvage from methylthioadenosine"/>
    <property type="evidence" value="ECO:0007669"/>
    <property type="project" value="UniProtKB-UniRule"/>
</dbReference>
<comment type="similarity">
    <text evidence="12">Belongs to the acireductone dioxygenase (ARD) family.</text>
</comment>
<dbReference type="GO" id="GO:0005506">
    <property type="term" value="F:iron ion binding"/>
    <property type="evidence" value="ECO:0007669"/>
    <property type="project" value="UniProtKB-UniRule"/>
</dbReference>
<evidence type="ECO:0000256" key="2">
    <source>
        <dbReference type="ARBA" id="ARBA00004413"/>
    </source>
</evidence>
<feature type="binding site" evidence="12">
    <location>
        <position position="89"/>
    </location>
    <ligand>
        <name>Ni(2+)</name>
        <dbReference type="ChEBI" id="CHEBI:49786"/>
        <note>for nickel-dependent acireductone dioxygenase activity</note>
    </ligand>
</feature>
<feature type="binding site" evidence="12">
    <location>
        <position position="95"/>
    </location>
    <ligand>
        <name>Ni(2+)</name>
        <dbReference type="ChEBI" id="CHEBI:49786"/>
        <note>for nickel-dependent acireductone dioxygenase activity</note>
    </ligand>
</feature>
<keyword evidence="14" id="KW-1185">Reference proteome</keyword>
<keyword evidence="3 12" id="KW-0963">Cytoplasm</keyword>
<protein>
    <recommendedName>
        <fullName evidence="12">Acireductone dioxygenase</fullName>
    </recommendedName>
    <alternativeName>
        <fullName evidence="12">Acireductone dioxygenase (Fe(2+)-requiring)</fullName>
        <shortName evidence="12">ARD'</shortName>
        <shortName evidence="12">Fe-ARD</shortName>
        <ecNumber evidence="12">1.13.11.54</ecNumber>
    </alternativeName>
    <alternativeName>
        <fullName evidence="12">Acireductone dioxygenase (Ni(2+)-requiring)</fullName>
        <shortName evidence="12">ARD</shortName>
        <shortName evidence="12">Ni-ARD</shortName>
        <ecNumber evidence="12">1.13.11.53</ecNumber>
    </alternativeName>
</protein>
<dbReference type="GO" id="GO:0010309">
    <property type="term" value="F:acireductone dioxygenase [iron(II)-requiring] activity"/>
    <property type="evidence" value="ECO:0007669"/>
    <property type="project" value="UniProtKB-UniRule"/>
</dbReference>
<evidence type="ECO:0000256" key="8">
    <source>
        <dbReference type="ARBA" id="ARBA00023002"/>
    </source>
</evidence>
<dbReference type="PANTHER" id="PTHR23418:SF0">
    <property type="entry name" value="ACIREDUCTONE DIOXYGENASE"/>
    <property type="match status" value="1"/>
</dbReference>
<comment type="caution">
    <text evidence="13">The sequence shown here is derived from an EMBL/GenBank/DDBJ whole genome shotgun (WGS) entry which is preliminary data.</text>
</comment>
<evidence type="ECO:0000256" key="9">
    <source>
        <dbReference type="ARBA" id="ARBA00023004"/>
    </source>
</evidence>
<dbReference type="InterPro" id="IPR014710">
    <property type="entry name" value="RmlC-like_jellyroll"/>
</dbReference>
<comment type="catalytic activity">
    <reaction evidence="12">
        <text>1,2-dihydroxy-5-(methylsulfanyl)pent-1-en-3-one + O2 = 3-(methylsulfanyl)propanoate + CO + formate + 2 H(+)</text>
        <dbReference type="Rhea" id="RHEA:14161"/>
        <dbReference type="ChEBI" id="CHEBI:15378"/>
        <dbReference type="ChEBI" id="CHEBI:15379"/>
        <dbReference type="ChEBI" id="CHEBI:15740"/>
        <dbReference type="ChEBI" id="CHEBI:17245"/>
        <dbReference type="ChEBI" id="CHEBI:49016"/>
        <dbReference type="ChEBI" id="CHEBI:49252"/>
        <dbReference type="EC" id="1.13.11.53"/>
    </reaction>
</comment>
<feature type="binding site" evidence="12">
    <location>
        <position position="91"/>
    </location>
    <ligand>
        <name>Ni(2+)</name>
        <dbReference type="ChEBI" id="CHEBI:49786"/>
        <note>for nickel-dependent acireductone dioxygenase activity</note>
    </ligand>
</feature>
<dbReference type="HAMAP" id="MF_03154">
    <property type="entry name" value="Salvage_MtnD_euk"/>
    <property type="match status" value="1"/>
</dbReference>
<keyword evidence="9 12" id="KW-0408">Iron</keyword>
<gene>
    <name evidence="13" type="ORF">GWI33_014380</name>
</gene>
<dbReference type="Proteomes" id="UP000625711">
    <property type="component" value="Unassembled WGS sequence"/>
</dbReference>
<keyword evidence="11 12" id="KW-0539">Nucleus</keyword>
<comment type="function">
    <text evidence="12">Catalyzes 2 different reactions between oxygen and the acireductone 1,2-dihydroxy-3-keto-5-methylthiopentene (DHK-MTPene) depending upon the metal bound in the active site. Fe-containing acireductone dioxygenase (Fe-ARD) produces formate and 2-keto-4-methylthiobutyrate (KMTB), the alpha-ketoacid precursor of methionine in the methionine recycle pathway. Ni-containing acireductone dioxygenase (Ni-ARD) produces methylthiopropionate, carbon monoxide and formate, and does not lie on the methionine recycle pathway.</text>
</comment>
<comment type="subcellular location">
    <subcellularLocation>
        <location evidence="2">Cell membrane</location>
        <topology evidence="2">Peripheral membrane protein</topology>
        <orientation evidence="2">Cytoplasmic side</orientation>
    </subcellularLocation>
    <subcellularLocation>
        <location evidence="12">Cytoplasm</location>
    </subcellularLocation>
    <subcellularLocation>
        <location evidence="12">Nucleus</location>
    </subcellularLocation>
</comment>
<dbReference type="GO" id="GO:0005886">
    <property type="term" value="C:plasma membrane"/>
    <property type="evidence" value="ECO:0007669"/>
    <property type="project" value="UniProtKB-SubCell"/>
</dbReference>
<dbReference type="GO" id="GO:0010308">
    <property type="term" value="F:acireductone dioxygenase (Ni2+-requiring) activity"/>
    <property type="evidence" value="ECO:0007669"/>
    <property type="project" value="UniProtKB-UniRule"/>
</dbReference>
<feature type="binding site" evidence="12">
    <location>
        <position position="95"/>
    </location>
    <ligand>
        <name>Fe(2+)</name>
        <dbReference type="ChEBI" id="CHEBI:29033"/>
        <note>for iron-dependent acireductone dioxygenase activity</note>
    </ligand>
</feature>
<comment type="cofactor">
    <cofactor evidence="12">
        <name>Fe(2+)</name>
        <dbReference type="ChEBI" id="CHEBI:29033"/>
    </cofactor>
    <cofactor evidence="12">
        <name>Ni(2+)</name>
        <dbReference type="ChEBI" id="CHEBI:49786"/>
    </cofactor>
    <text evidence="12">Binds either 1 Fe or Ni cation per monomer. Iron-binding promotes an acireductone dioxygenase reaction producing 2-keto-4-methylthiobutyrate, while nickel-binding promotes an acireductone dioxygenase reaction producing 3-(methylsulfanyl)propanoate.</text>
</comment>
<dbReference type="EC" id="1.13.11.53" evidence="12"/>
<dbReference type="InterPro" id="IPR027496">
    <property type="entry name" value="ARD_euk"/>
</dbReference>
<evidence type="ECO:0000313" key="14">
    <source>
        <dbReference type="Proteomes" id="UP000625711"/>
    </source>
</evidence>
<keyword evidence="10 12" id="KW-0486">Methionine biosynthesis</keyword>
<keyword evidence="8 12" id="KW-0560">Oxidoreductase</keyword>
<feature type="binding site" evidence="12">
    <location>
        <position position="134"/>
    </location>
    <ligand>
        <name>Fe(2+)</name>
        <dbReference type="ChEBI" id="CHEBI:29033"/>
        <note>for iron-dependent acireductone dioxygenase activity</note>
    </ligand>
</feature>
<dbReference type="CDD" id="cd02232">
    <property type="entry name" value="cupin_ARD"/>
    <property type="match status" value="1"/>
</dbReference>
<evidence type="ECO:0000256" key="3">
    <source>
        <dbReference type="ARBA" id="ARBA00022490"/>
    </source>
</evidence>
<dbReference type="GO" id="GO:0005634">
    <property type="term" value="C:nucleus"/>
    <property type="evidence" value="ECO:0007669"/>
    <property type="project" value="UniProtKB-SubCell"/>
</dbReference>
<evidence type="ECO:0000256" key="5">
    <source>
        <dbReference type="ARBA" id="ARBA00022605"/>
    </source>
</evidence>
<evidence type="ECO:0000313" key="13">
    <source>
        <dbReference type="EMBL" id="KAF7272867.1"/>
    </source>
</evidence>
<keyword evidence="4 12" id="KW-0533">Nickel</keyword>
<dbReference type="EMBL" id="JAACXV010013661">
    <property type="protein sequence ID" value="KAF7272867.1"/>
    <property type="molecule type" value="Genomic_DNA"/>
</dbReference>
<evidence type="ECO:0000256" key="7">
    <source>
        <dbReference type="ARBA" id="ARBA00022964"/>
    </source>
</evidence>
<comment type="pathway">
    <text evidence="12">Amino-acid biosynthesis; L-methionine biosynthesis via salvage pathway; L-methionine from S-methyl-5-thio-alpha-D-ribose 1-phosphate: step 5/6.</text>
</comment>
<evidence type="ECO:0000256" key="6">
    <source>
        <dbReference type="ARBA" id="ARBA00022723"/>
    </source>
</evidence>
<evidence type="ECO:0000256" key="12">
    <source>
        <dbReference type="HAMAP-Rule" id="MF_03154"/>
    </source>
</evidence>
<comment type="catalytic activity">
    <reaction evidence="1 12">
        <text>1,2-dihydroxy-5-(methylsulfanyl)pent-1-en-3-one + O2 = 4-methylsulfanyl-2-oxobutanoate + formate + 2 H(+)</text>
        <dbReference type="Rhea" id="RHEA:24504"/>
        <dbReference type="ChEBI" id="CHEBI:15378"/>
        <dbReference type="ChEBI" id="CHEBI:15379"/>
        <dbReference type="ChEBI" id="CHEBI:15740"/>
        <dbReference type="ChEBI" id="CHEBI:16723"/>
        <dbReference type="ChEBI" id="CHEBI:49252"/>
        <dbReference type="EC" id="1.13.11.54"/>
    </reaction>
</comment>
<dbReference type="FunFam" id="2.60.120.10:FF:000031">
    <property type="entry name" value="1,2-dihydroxy-3-keto-5-methylthiopentene dioxygenase"/>
    <property type="match status" value="1"/>
</dbReference>
<dbReference type="InterPro" id="IPR004313">
    <property type="entry name" value="ARD"/>
</dbReference>
<keyword evidence="6 12" id="KW-0479">Metal-binding</keyword>
<evidence type="ECO:0000256" key="4">
    <source>
        <dbReference type="ARBA" id="ARBA00022596"/>
    </source>
</evidence>
<reference evidence="13" key="1">
    <citation type="submission" date="2020-08" db="EMBL/GenBank/DDBJ databases">
        <title>Genome sequencing and assembly of the red palm weevil Rhynchophorus ferrugineus.</title>
        <authorList>
            <person name="Dias G.B."/>
            <person name="Bergman C.M."/>
            <person name="Manee M."/>
        </authorList>
    </citation>
    <scope>NUCLEOTIDE SEQUENCE</scope>
    <source>
        <strain evidence="13">AA-2017</strain>
        <tissue evidence="13">Whole larva</tissue>
    </source>
</reference>